<organism evidence="7 8">
    <name type="scientific">Emergencia timonensis</name>
    <dbReference type="NCBI Taxonomy" id="1776384"/>
    <lineage>
        <taxon>Bacteria</taxon>
        <taxon>Bacillati</taxon>
        <taxon>Bacillota</taxon>
        <taxon>Clostridia</taxon>
        <taxon>Peptostreptococcales</taxon>
        <taxon>Anaerovoracaceae</taxon>
        <taxon>Emergencia</taxon>
    </lineage>
</organism>
<protein>
    <submittedName>
        <fullName evidence="7">YfcC family protein</fullName>
    </submittedName>
</protein>
<gene>
    <name evidence="7" type="ORF">DW099_08950</name>
</gene>
<feature type="transmembrane region" description="Helical" evidence="6">
    <location>
        <begin position="118"/>
        <end position="137"/>
    </location>
</feature>
<name>A0A415E4F0_9FIRM</name>
<evidence type="ECO:0000313" key="8">
    <source>
        <dbReference type="Proteomes" id="UP000284841"/>
    </source>
</evidence>
<dbReference type="EMBL" id="QRMS01000002">
    <property type="protein sequence ID" value="RHJ88500.1"/>
    <property type="molecule type" value="Genomic_DNA"/>
</dbReference>
<feature type="transmembrane region" description="Helical" evidence="6">
    <location>
        <begin position="447"/>
        <end position="465"/>
    </location>
</feature>
<dbReference type="InterPro" id="IPR051679">
    <property type="entry name" value="DASS-Related_Transporters"/>
</dbReference>
<keyword evidence="4 6" id="KW-1133">Transmembrane helix</keyword>
<keyword evidence="3 6" id="KW-0812">Transmembrane</keyword>
<feature type="transmembrane region" description="Helical" evidence="6">
    <location>
        <begin position="494"/>
        <end position="514"/>
    </location>
</feature>
<feature type="transmembrane region" description="Helical" evidence="6">
    <location>
        <begin position="143"/>
        <end position="167"/>
    </location>
</feature>
<keyword evidence="8" id="KW-1185">Reference proteome</keyword>
<dbReference type="GeneID" id="83006418"/>
<feature type="transmembrane region" description="Helical" evidence="6">
    <location>
        <begin position="320"/>
        <end position="338"/>
    </location>
</feature>
<evidence type="ECO:0000256" key="1">
    <source>
        <dbReference type="ARBA" id="ARBA00004651"/>
    </source>
</evidence>
<feature type="transmembrane region" description="Helical" evidence="6">
    <location>
        <begin position="423"/>
        <end position="441"/>
    </location>
</feature>
<feature type="transmembrane region" description="Helical" evidence="6">
    <location>
        <begin position="397"/>
        <end position="416"/>
    </location>
</feature>
<evidence type="ECO:0000256" key="4">
    <source>
        <dbReference type="ARBA" id="ARBA00022989"/>
    </source>
</evidence>
<dbReference type="Pfam" id="PF03606">
    <property type="entry name" value="DcuC"/>
    <property type="match status" value="1"/>
</dbReference>
<dbReference type="Proteomes" id="UP000284841">
    <property type="component" value="Unassembled WGS sequence"/>
</dbReference>
<dbReference type="PANTHER" id="PTHR43652">
    <property type="entry name" value="BASIC AMINO ACID ANTIPORTER YFCC-RELATED"/>
    <property type="match status" value="1"/>
</dbReference>
<dbReference type="InterPro" id="IPR018385">
    <property type="entry name" value="C4_dicarb_anaerob_car-like"/>
</dbReference>
<feature type="transmembrane region" description="Helical" evidence="6">
    <location>
        <begin position="174"/>
        <end position="191"/>
    </location>
</feature>
<evidence type="ECO:0000313" key="7">
    <source>
        <dbReference type="EMBL" id="RHJ88500.1"/>
    </source>
</evidence>
<evidence type="ECO:0000256" key="5">
    <source>
        <dbReference type="ARBA" id="ARBA00023136"/>
    </source>
</evidence>
<feature type="transmembrane region" description="Helical" evidence="6">
    <location>
        <begin position="7"/>
        <end position="28"/>
    </location>
</feature>
<feature type="transmembrane region" description="Helical" evidence="6">
    <location>
        <begin position="76"/>
        <end position="97"/>
    </location>
</feature>
<comment type="caution">
    <text evidence="7">The sequence shown here is derived from an EMBL/GenBank/DDBJ whole genome shotgun (WGS) entry which is preliminary data.</text>
</comment>
<evidence type="ECO:0000256" key="3">
    <source>
        <dbReference type="ARBA" id="ARBA00022692"/>
    </source>
</evidence>
<dbReference type="GO" id="GO:0005886">
    <property type="term" value="C:plasma membrane"/>
    <property type="evidence" value="ECO:0007669"/>
    <property type="project" value="UniProtKB-SubCell"/>
</dbReference>
<dbReference type="OrthoDB" id="255482at2"/>
<sequence>MKKTFKMPSALTIVMIFLAIVAVLTWFVPTSVVTTNDAGENIIHFNAAFDADGNIIQNAGTNPVGLWDFFLAPIEGFISAADIAITILISGGFLAVLNSTGALDAGIGGLVKRFKGNTLITILMFVFALMGTVYGAWEELPAYAIVIIPLFVSAGYDVVTGMMVILIGATVGNMASVVNPYSIGAAVAAIGNDELSLGSGITLRLLLFVVMLAMGIFSVIKYANKVKKNPDLSCVAGLDTHTALAETESGNTELTGRRKASLAVFIIMILICIIGYIPWGSIPVGDGTAYDIVNGLQNAISGSFLGNFVGTDKFMPFGDWYFNEFSTVWLIGAIVVAVINRMGEKQFVSVFAEGARDLVGVVLVLAASRGISIFMGSSEEGMSITFIYWIQNILSSVPLWAFVVAGILVYLLIGIFLQSTSGVAGITMPIFGVLAFTLFASSSAGSLGGQTVLLSVFTCGINFVCGHYPESTNMGICEMSGVPYNVFIKQWAKILVPILVVAAVIISIAPYVGIV</sequence>
<accession>A0A415E4F0</accession>
<evidence type="ECO:0000256" key="2">
    <source>
        <dbReference type="ARBA" id="ARBA00022475"/>
    </source>
</evidence>
<dbReference type="PANTHER" id="PTHR43652:SF6">
    <property type="entry name" value="ARGININE REPRESSOR"/>
    <property type="match status" value="1"/>
</dbReference>
<evidence type="ECO:0000256" key="6">
    <source>
        <dbReference type="SAM" id="Phobius"/>
    </source>
</evidence>
<dbReference type="RefSeq" id="WP_067542673.1">
    <property type="nucleotide sequence ID" value="NZ_AP025567.1"/>
</dbReference>
<feature type="transmembrane region" description="Helical" evidence="6">
    <location>
        <begin position="358"/>
        <end position="377"/>
    </location>
</feature>
<proteinExistence type="predicted"/>
<dbReference type="STRING" id="1776384.GCA_900086585_04143"/>
<feature type="transmembrane region" description="Helical" evidence="6">
    <location>
        <begin position="203"/>
        <end position="223"/>
    </location>
</feature>
<dbReference type="AlphaFoldDB" id="A0A415E4F0"/>
<comment type="subcellular location">
    <subcellularLocation>
        <location evidence="1">Cell membrane</location>
        <topology evidence="1">Multi-pass membrane protein</topology>
    </subcellularLocation>
</comment>
<reference evidence="7 8" key="1">
    <citation type="submission" date="2018-08" db="EMBL/GenBank/DDBJ databases">
        <title>A genome reference for cultivated species of the human gut microbiota.</title>
        <authorList>
            <person name="Zou Y."/>
            <person name="Xue W."/>
            <person name="Luo G."/>
        </authorList>
    </citation>
    <scope>NUCLEOTIDE SEQUENCE [LARGE SCALE GENOMIC DNA]</scope>
    <source>
        <strain evidence="7 8">AM07-24</strain>
    </source>
</reference>
<feature type="transmembrane region" description="Helical" evidence="6">
    <location>
        <begin position="260"/>
        <end position="279"/>
    </location>
</feature>
<keyword evidence="5 6" id="KW-0472">Membrane</keyword>
<keyword evidence="2" id="KW-1003">Cell membrane</keyword>